<dbReference type="Pfam" id="PF00618">
    <property type="entry name" value="RasGEF_N"/>
    <property type="match status" value="1"/>
</dbReference>
<dbReference type="KEGG" id="lgi:LOTGIDRAFT_215301"/>
<sequence length="609" mass="71082">MEKKMRRKSQKFYQKLIDPVKTSKDDQKGVAIQVLKDLEEMTRKVHFLQLCQTHLQMLLAEFNGIHLQYSYSLSLNIVNETLSLKPYPENPLLQFQYMVDPNSNCEIQVLQAGETQALMAYLFITCAISNGFIHQFLYTYRYFLSSDSLLNFIIYRYTAASRSDSKDPRIQCIKQRALDILYYWMEGFYTIDFQQNKTLLFRLEQFFMTQLSYNDDKQESISELLRLCSNGYKIKFNNSNDEKDEGEATLYLKLESPKKVDIDYNLIKLYFWNSFKSLTRRSPAKRVQSFKDLTSITKACNNNDIDDGFYPRITKRNDAFTLLDYTPQILVEQLTLITQEIFQQSHPIQYLNSKANGICVALSLPGLCTPSMIRRRESGGESKNLFLGQWMPSKILDELISLSHNISQWVSGELVSCSNPKAQVQLLTKFINVAQISEEIRNYSLCVSIIDGLENVIVRQLPIWRNISSKYISTMETLSKMKLKLKSEPFYLIQDSNYTLYPTIPYTLYFLLHVQQIEMGSFTLANGFIKWTKMRTICQLIDQIRIFRSNEYGFEPNFDIQDNLLQRMEEFLHLDIQAIASQNDTNFRRMSTGGLQSVLRKMKDKLGKP</sequence>
<organism evidence="6 7">
    <name type="scientific">Lottia gigantea</name>
    <name type="common">Giant owl limpet</name>
    <dbReference type="NCBI Taxonomy" id="225164"/>
    <lineage>
        <taxon>Eukaryota</taxon>
        <taxon>Metazoa</taxon>
        <taxon>Spiralia</taxon>
        <taxon>Lophotrochozoa</taxon>
        <taxon>Mollusca</taxon>
        <taxon>Gastropoda</taxon>
        <taxon>Patellogastropoda</taxon>
        <taxon>Lottioidea</taxon>
        <taxon>Lottiidae</taxon>
        <taxon>Lottia</taxon>
    </lineage>
</organism>
<dbReference type="Pfam" id="PF00617">
    <property type="entry name" value="RasGEF"/>
    <property type="match status" value="1"/>
</dbReference>
<dbReference type="GO" id="GO:0030425">
    <property type="term" value="C:dendrite"/>
    <property type="evidence" value="ECO:0007669"/>
    <property type="project" value="TreeGrafter"/>
</dbReference>
<dbReference type="InterPro" id="IPR036964">
    <property type="entry name" value="RASGEF_cat_dom_sf"/>
</dbReference>
<feature type="domain" description="N-terminal Ras-GEF" evidence="5">
    <location>
        <begin position="106"/>
        <end position="232"/>
    </location>
</feature>
<dbReference type="Gene3D" id="1.10.840.10">
    <property type="entry name" value="Ras guanine-nucleotide exchange factors catalytic domain"/>
    <property type="match status" value="1"/>
</dbReference>
<dbReference type="AlphaFoldDB" id="V3ZUH0"/>
<dbReference type="RefSeq" id="XP_009054321.1">
    <property type="nucleotide sequence ID" value="XM_009056073.1"/>
</dbReference>
<dbReference type="GeneID" id="20246565"/>
<evidence type="ECO:0000256" key="3">
    <source>
        <dbReference type="SAM" id="Phobius"/>
    </source>
</evidence>
<evidence type="ECO:0000256" key="2">
    <source>
        <dbReference type="PROSITE-ProRule" id="PRU00168"/>
    </source>
</evidence>
<dbReference type="GO" id="GO:0043025">
    <property type="term" value="C:neuronal cell body"/>
    <property type="evidence" value="ECO:0007669"/>
    <property type="project" value="TreeGrafter"/>
</dbReference>
<dbReference type="Gene3D" id="1.20.870.10">
    <property type="entry name" value="Son of sevenless (SoS) protein Chain: S domain 1"/>
    <property type="match status" value="1"/>
</dbReference>
<evidence type="ECO:0000313" key="6">
    <source>
        <dbReference type="EMBL" id="ESO95133.1"/>
    </source>
</evidence>
<name>V3ZUH0_LOTGI</name>
<gene>
    <name evidence="6" type="ORF">LOTGIDRAFT_215301</name>
</gene>
<dbReference type="PANTHER" id="PTHR21560">
    <property type="entry name" value="VERY KIND PROTEIN"/>
    <property type="match status" value="1"/>
</dbReference>
<dbReference type="EMBL" id="KB201701">
    <property type="protein sequence ID" value="ESO95133.1"/>
    <property type="molecule type" value="Genomic_DNA"/>
</dbReference>
<keyword evidence="1 2" id="KW-0344">Guanine-nucleotide releasing factor</keyword>
<dbReference type="InterPro" id="IPR001895">
    <property type="entry name" value="RASGEF_cat_dom"/>
</dbReference>
<dbReference type="InterPro" id="IPR000651">
    <property type="entry name" value="Ras-like_Gua-exchang_fac_N"/>
</dbReference>
<dbReference type="InterPro" id="IPR023578">
    <property type="entry name" value="Ras_GEF_dom_sf"/>
</dbReference>
<evidence type="ECO:0000313" key="7">
    <source>
        <dbReference type="Proteomes" id="UP000030746"/>
    </source>
</evidence>
<feature type="domain" description="Ras-GEF" evidence="4">
    <location>
        <begin position="326"/>
        <end position="581"/>
    </location>
</feature>
<dbReference type="InterPro" id="IPR029899">
    <property type="entry name" value="KNDC1"/>
</dbReference>
<dbReference type="CTD" id="20246565"/>
<proteinExistence type="predicted"/>
<dbReference type="GO" id="GO:0007264">
    <property type="term" value="P:small GTPase-mediated signal transduction"/>
    <property type="evidence" value="ECO:0007669"/>
    <property type="project" value="InterPro"/>
</dbReference>
<dbReference type="HOGENOM" id="CLU_032001_0_0_1"/>
<dbReference type="CDD" id="cd06224">
    <property type="entry name" value="REM"/>
    <property type="match status" value="1"/>
</dbReference>
<dbReference type="SMART" id="SM00229">
    <property type="entry name" value="RasGEFN"/>
    <property type="match status" value="1"/>
</dbReference>
<dbReference type="Proteomes" id="UP000030746">
    <property type="component" value="Unassembled WGS sequence"/>
</dbReference>
<dbReference type="GO" id="GO:0032045">
    <property type="term" value="C:guanyl-nucleotide exchange factor complex"/>
    <property type="evidence" value="ECO:0007669"/>
    <property type="project" value="TreeGrafter"/>
</dbReference>
<reference evidence="6 7" key="1">
    <citation type="journal article" date="2013" name="Nature">
        <title>Insights into bilaterian evolution from three spiralian genomes.</title>
        <authorList>
            <person name="Simakov O."/>
            <person name="Marletaz F."/>
            <person name="Cho S.J."/>
            <person name="Edsinger-Gonzales E."/>
            <person name="Havlak P."/>
            <person name="Hellsten U."/>
            <person name="Kuo D.H."/>
            <person name="Larsson T."/>
            <person name="Lv J."/>
            <person name="Arendt D."/>
            <person name="Savage R."/>
            <person name="Osoegawa K."/>
            <person name="de Jong P."/>
            <person name="Grimwood J."/>
            <person name="Chapman J.A."/>
            <person name="Shapiro H."/>
            <person name="Aerts A."/>
            <person name="Otillar R.P."/>
            <person name="Terry A.Y."/>
            <person name="Boore J.L."/>
            <person name="Grigoriev I.V."/>
            <person name="Lindberg D.R."/>
            <person name="Seaver E.C."/>
            <person name="Weisblat D.A."/>
            <person name="Putnam N.H."/>
            <person name="Rokhsar D.S."/>
        </authorList>
    </citation>
    <scope>NUCLEOTIDE SEQUENCE [LARGE SCALE GENOMIC DNA]</scope>
</reference>
<evidence type="ECO:0000256" key="1">
    <source>
        <dbReference type="ARBA" id="ARBA00022658"/>
    </source>
</evidence>
<dbReference type="GO" id="GO:0048814">
    <property type="term" value="P:regulation of dendrite morphogenesis"/>
    <property type="evidence" value="ECO:0007669"/>
    <property type="project" value="TreeGrafter"/>
</dbReference>
<evidence type="ECO:0000259" key="4">
    <source>
        <dbReference type="PROSITE" id="PS50009"/>
    </source>
</evidence>
<dbReference type="SUPFAM" id="SSF48366">
    <property type="entry name" value="Ras GEF"/>
    <property type="match status" value="1"/>
</dbReference>
<evidence type="ECO:0008006" key="8">
    <source>
        <dbReference type="Google" id="ProtNLM"/>
    </source>
</evidence>
<evidence type="ECO:0000259" key="5">
    <source>
        <dbReference type="PROSITE" id="PS50212"/>
    </source>
</evidence>
<dbReference type="PROSITE" id="PS50009">
    <property type="entry name" value="RASGEF_CAT"/>
    <property type="match status" value="1"/>
</dbReference>
<dbReference type="PROSITE" id="PS50212">
    <property type="entry name" value="RASGEF_NTER"/>
    <property type="match status" value="1"/>
</dbReference>
<accession>V3ZUH0</accession>
<keyword evidence="3" id="KW-0812">Transmembrane</keyword>
<keyword evidence="3" id="KW-1133">Transmembrane helix</keyword>
<dbReference type="PANTHER" id="PTHR21560:SF0">
    <property type="entry name" value="KINASE NON-CATALYTIC C-LOBE DOMAIN-CONTAINING PROTEIN 1"/>
    <property type="match status" value="1"/>
</dbReference>
<keyword evidence="3" id="KW-0472">Membrane</keyword>
<keyword evidence="7" id="KW-1185">Reference proteome</keyword>
<dbReference type="GO" id="GO:0005085">
    <property type="term" value="F:guanyl-nucleotide exchange factor activity"/>
    <property type="evidence" value="ECO:0007669"/>
    <property type="project" value="UniProtKB-KW"/>
</dbReference>
<dbReference type="SMART" id="SM00147">
    <property type="entry name" value="RasGEF"/>
    <property type="match status" value="1"/>
</dbReference>
<dbReference type="OMA" id="CARIFAM"/>
<protein>
    <recommendedName>
        <fullName evidence="8">Ras-GEF domain-containing protein</fullName>
    </recommendedName>
</protein>
<dbReference type="OrthoDB" id="10254377at2759"/>
<feature type="transmembrane region" description="Helical" evidence="3">
    <location>
        <begin position="118"/>
        <end position="138"/>
    </location>
</feature>